<dbReference type="Gene3D" id="2.80.10.50">
    <property type="match status" value="1"/>
</dbReference>
<organism evidence="13">
    <name type="scientific">Campylobacter fetus</name>
    <dbReference type="NCBI Taxonomy" id="196"/>
    <lineage>
        <taxon>Bacteria</taxon>
        <taxon>Pseudomonadati</taxon>
        <taxon>Campylobacterota</taxon>
        <taxon>Epsilonproteobacteria</taxon>
        <taxon>Campylobacterales</taxon>
        <taxon>Campylobacteraceae</taxon>
        <taxon>Campylobacter</taxon>
    </lineage>
</organism>
<dbReference type="Proteomes" id="UP000535509">
    <property type="component" value="Unassembled WGS sequence"/>
</dbReference>
<evidence type="ECO:0000256" key="3">
    <source>
        <dbReference type="ARBA" id="ARBA00022729"/>
    </source>
</evidence>
<dbReference type="GO" id="GO:0030246">
    <property type="term" value="F:carbohydrate binding"/>
    <property type="evidence" value="ECO:0007669"/>
    <property type="project" value="UniProtKB-KW"/>
</dbReference>
<evidence type="ECO:0000313" key="14">
    <source>
        <dbReference type="EMBL" id="EAK0468076.1"/>
    </source>
</evidence>
<evidence type="ECO:0000256" key="8">
    <source>
        <dbReference type="ARBA" id="ARBA00023237"/>
    </source>
</evidence>
<keyword evidence="9" id="KW-0449">Lipoprotein</keyword>
<dbReference type="SMR" id="A0A5L8KUT0"/>
<evidence type="ECO:0000313" key="16">
    <source>
        <dbReference type="Proteomes" id="UP000557842"/>
    </source>
</evidence>
<dbReference type="EMBL" id="AABQDW010000001">
    <property type="protein sequence ID" value="EAI5407289.1"/>
    <property type="molecule type" value="Genomic_DNA"/>
</dbReference>
<dbReference type="EMBL" id="AABTCC010000013">
    <property type="protein sequence ID" value="EAI8859216.1"/>
    <property type="molecule type" value="Genomic_DNA"/>
</dbReference>
<comment type="subcellular location">
    <subcellularLocation>
        <location evidence="1">Cell outer membrane</location>
        <topology evidence="1">Lipid-anchor</topology>
    </subcellularLocation>
</comment>
<evidence type="ECO:0000256" key="9">
    <source>
        <dbReference type="ARBA" id="ARBA00023288"/>
    </source>
</evidence>
<keyword evidence="2" id="KW-0800">Toxin</keyword>
<evidence type="ECO:0000256" key="6">
    <source>
        <dbReference type="ARBA" id="ARBA00023136"/>
    </source>
</evidence>
<dbReference type="InterPro" id="IPR003558">
    <property type="entry name" value="CDtoxinA/C"/>
</dbReference>
<dbReference type="GO" id="GO:0009279">
    <property type="term" value="C:cell outer membrane"/>
    <property type="evidence" value="ECO:0007669"/>
    <property type="project" value="UniProtKB-SubCell"/>
</dbReference>
<keyword evidence="7" id="KW-0564">Palmitate</keyword>
<proteinExistence type="predicted"/>
<dbReference type="Proteomes" id="UP000557842">
    <property type="component" value="Unassembled WGS sequence"/>
</dbReference>
<dbReference type="CDD" id="cd23413">
    <property type="entry name" value="beta-trefoil_Ricin_CdtC"/>
    <property type="match status" value="1"/>
</dbReference>
<evidence type="ECO:0000256" key="1">
    <source>
        <dbReference type="ARBA" id="ARBA00004459"/>
    </source>
</evidence>
<keyword evidence="5" id="KW-0843">Virulence</keyword>
<dbReference type="GO" id="GO:0090729">
    <property type="term" value="F:toxin activity"/>
    <property type="evidence" value="ECO:0007669"/>
    <property type="project" value="UniProtKB-KW"/>
</dbReference>
<protein>
    <submittedName>
        <fullName evidence="13">Toxin</fullName>
    </submittedName>
</protein>
<comment type="caution">
    <text evidence="13">The sequence shown here is derived from an EMBL/GenBank/DDBJ whole genome shotgun (WGS) entry which is preliminary data.</text>
</comment>
<evidence type="ECO:0000313" key="15">
    <source>
        <dbReference type="Proteomes" id="UP000535509"/>
    </source>
</evidence>
<feature type="chain" id="PRO_5044621719" evidence="10">
    <location>
        <begin position="24"/>
        <end position="183"/>
    </location>
</feature>
<evidence type="ECO:0000256" key="4">
    <source>
        <dbReference type="ARBA" id="ARBA00022734"/>
    </source>
</evidence>
<keyword evidence="3 10" id="KW-0732">Signal</keyword>
<evidence type="ECO:0000313" key="12">
    <source>
        <dbReference type="EMBL" id="EAI8859216.1"/>
    </source>
</evidence>
<reference evidence="13 16" key="1">
    <citation type="submission" date="2018-05" db="EMBL/GenBank/DDBJ databases">
        <authorList>
            <consortium name="PulseNet: The National Subtyping Network for Foodborne Disease Surveillance"/>
            <person name="Tarr C.L."/>
            <person name="Trees E."/>
            <person name="Katz L.S."/>
            <person name="Carleton-Romer H.A."/>
            <person name="Stroika S."/>
            <person name="Kucerova Z."/>
            <person name="Roache K.F."/>
            <person name="Sabol A.L."/>
            <person name="Besser J."/>
            <person name="Gerner-Smidt P."/>
        </authorList>
    </citation>
    <scope>NUCLEOTIDE SEQUENCE</scope>
    <source>
        <strain evidence="13">2014D-0197</strain>
        <strain evidence="11 16">2016D-0221</strain>
        <strain evidence="14">D4313</strain>
        <strain evidence="12 15">PNUSAC001503</strain>
    </source>
</reference>
<dbReference type="GeneID" id="61064783"/>
<dbReference type="EMBL" id="AACCXK010000006">
    <property type="protein sequence ID" value="EAK0452935.1"/>
    <property type="molecule type" value="Genomic_DNA"/>
</dbReference>
<feature type="signal peptide" evidence="10">
    <location>
        <begin position="1"/>
        <end position="23"/>
    </location>
</feature>
<keyword evidence="15" id="KW-1185">Reference proteome</keyword>
<dbReference type="EMBL" id="AACCXM010000001">
    <property type="protein sequence ID" value="EAK0468076.1"/>
    <property type="molecule type" value="Genomic_DNA"/>
</dbReference>
<dbReference type="Pfam" id="PF03498">
    <property type="entry name" value="CDtoxinA"/>
    <property type="match status" value="1"/>
</dbReference>
<gene>
    <name evidence="13" type="ORF">AAH17_04600</name>
    <name evidence="14" type="ORF">AAH24_01640</name>
    <name evidence="11" type="ORF">BVH53_00995</name>
    <name evidence="12" type="ORF">CX802_05115</name>
</gene>
<keyword evidence="8" id="KW-0998">Cell outer membrane</keyword>
<evidence type="ECO:0000256" key="7">
    <source>
        <dbReference type="ARBA" id="ARBA00023139"/>
    </source>
</evidence>
<dbReference type="InterPro" id="IPR035992">
    <property type="entry name" value="Ricin_B-like_lectins"/>
</dbReference>
<evidence type="ECO:0000313" key="11">
    <source>
        <dbReference type="EMBL" id="EAI5407289.1"/>
    </source>
</evidence>
<keyword evidence="4" id="KW-0430">Lectin</keyword>
<evidence type="ECO:0000256" key="10">
    <source>
        <dbReference type="SAM" id="SignalP"/>
    </source>
</evidence>
<evidence type="ECO:0000256" key="5">
    <source>
        <dbReference type="ARBA" id="ARBA00023026"/>
    </source>
</evidence>
<name>A0A5L8KUT0_CAMFE</name>
<keyword evidence="6" id="KW-0472">Membrane</keyword>
<evidence type="ECO:0000256" key="2">
    <source>
        <dbReference type="ARBA" id="ARBA00022656"/>
    </source>
</evidence>
<sequence length="183" mass="19927">MKYIYKKIALGLAILISSISLYAIDEPSDYTPIVAIRSLLTGIPITRDDGGKAALGSNWTISEIQLPSRVGKFPFGVVQFVSVIKPGDCLSIDIRDKFSVTRCESTAVGLYGVAFSILPTISSAVQIESIVKRGFCLSVVNPYAEQTIDQIGLKPCVVDENQDIPLENLFNISPAFNQARITR</sequence>
<accession>A0A5L8KUT0</accession>
<evidence type="ECO:0000313" key="13">
    <source>
        <dbReference type="EMBL" id="EAK0452935.1"/>
    </source>
</evidence>
<dbReference type="SUPFAM" id="SSF50370">
    <property type="entry name" value="Ricin B-like lectins"/>
    <property type="match status" value="1"/>
</dbReference>
<dbReference type="RefSeq" id="WP_002849488.1">
    <property type="nucleotide sequence ID" value="NZ_AABUZP020000005.1"/>
</dbReference>
<dbReference type="AlphaFoldDB" id="A0A5L8KUT0"/>